<dbReference type="Gene3D" id="3.40.50.10960">
    <property type="match status" value="1"/>
</dbReference>
<dbReference type="EMBL" id="LTAO01000001">
    <property type="protein sequence ID" value="KYG35173.1"/>
    <property type="molecule type" value="Genomic_DNA"/>
</dbReference>
<dbReference type="PANTHER" id="PTHR37820">
    <property type="entry name" value="CELL DIVISION PROTEIN DIVIB"/>
    <property type="match status" value="1"/>
</dbReference>
<keyword evidence="5 8" id="KW-1133">Transmembrane helix</keyword>
<dbReference type="Pfam" id="PF08478">
    <property type="entry name" value="POTRA_1"/>
    <property type="match status" value="1"/>
</dbReference>
<evidence type="ECO:0000256" key="7">
    <source>
        <dbReference type="ARBA" id="ARBA00023306"/>
    </source>
</evidence>
<reference evidence="11" key="1">
    <citation type="submission" date="2016-02" db="EMBL/GenBank/DDBJ databases">
        <title>Genome sequence of Bacillus trypoxylicola KCTC 13244(T).</title>
        <authorList>
            <person name="Jeong H."/>
            <person name="Park S.-H."/>
            <person name="Choi S.-K."/>
        </authorList>
    </citation>
    <scope>NUCLEOTIDE SEQUENCE [LARGE SCALE GENOMIC DNA]</scope>
    <source>
        <strain evidence="11">KCTC 13244</strain>
    </source>
</reference>
<dbReference type="HAMAP" id="MF_00912">
    <property type="entry name" value="DivIB"/>
    <property type="match status" value="1"/>
</dbReference>
<evidence type="ECO:0000256" key="5">
    <source>
        <dbReference type="ARBA" id="ARBA00022989"/>
    </source>
</evidence>
<organism evidence="11 12">
    <name type="scientific">Alkalihalobacillus trypoxylicola</name>
    <dbReference type="NCBI Taxonomy" id="519424"/>
    <lineage>
        <taxon>Bacteria</taxon>
        <taxon>Bacillati</taxon>
        <taxon>Bacillota</taxon>
        <taxon>Bacilli</taxon>
        <taxon>Bacillales</taxon>
        <taxon>Bacillaceae</taxon>
        <taxon>Alkalihalobacillus</taxon>
    </lineage>
</organism>
<feature type="transmembrane region" description="Helical" evidence="8">
    <location>
        <begin position="28"/>
        <end position="45"/>
    </location>
</feature>
<dbReference type="GO" id="GO:0005886">
    <property type="term" value="C:plasma membrane"/>
    <property type="evidence" value="ECO:0007669"/>
    <property type="project" value="UniProtKB-SubCell"/>
</dbReference>
<evidence type="ECO:0000256" key="1">
    <source>
        <dbReference type="ARBA" id="ARBA00004370"/>
    </source>
</evidence>
<name>A0A161PMB2_9BACI</name>
<keyword evidence="6 8" id="KW-0472">Membrane</keyword>
<evidence type="ECO:0000313" key="11">
    <source>
        <dbReference type="EMBL" id="KYG35173.1"/>
    </source>
</evidence>
<protein>
    <recommendedName>
        <fullName evidence="8">Cell division protein DivIB</fullName>
    </recommendedName>
</protein>
<dbReference type="RefSeq" id="WP_045486628.1">
    <property type="nucleotide sequence ID" value="NZ_LTAO01000001.1"/>
</dbReference>
<sequence>MDNDKLVSLDDRVPSLKEQRKQRANRRLLFFLFLFFVILLLIIYMQSPLSHVRNIEVNGQYITSEDAVIDASGLSVGDHIWNIQADKIEESISTMPEIQSAVIERSFPSTVSIEVSEYPRVGYLYRGEKYFPILATGVFLSELPRHEFPSDAPILLGFEEGDALSEIAGELANIPEQISERISEIFHNGSESDPNAIIVYMTDGIEVHSTIRNFSEWMAPYPSIVHEIDHNKNGILHMRMSPYFEEFSTEESIEDEDLEGEADFDEGEG</sequence>
<keyword evidence="12" id="KW-1185">Reference proteome</keyword>
<dbReference type="InterPro" id="IPR034746">
    <property type="entry name" value="POTRA"/>
</dbReference>
<dbReference type="OrthoDB" id="1819027at2"/>
<feature type="domain" description="POTRA" evidence="10">
    <location>
        <begin position="50"/>
        <end position="118"/>
    </location>
</feature>
<feature type="region of interest" description="Disordered" evidence="9">
    <location>
        <begin position="248"/>
        <end position="269"/>
    </location>
</feature>
<accession>A0A161PMB2</accession>
<dbReference type="Gene3D" id="3.10.20.310">
    <property type="entry name" value="membrane protein fhac"/>
    <property type="match status" value="1"/>
</dbReference>
<comment type="function">
    <text evidence="8">Cell division protein that may be involved in stabilizing or promoting the assembly of the division complex.</text>
</comment>
<dbReference type="Proteomes" id="UP000075806">
    <property type="component" value="Unassembled WGS sequence"/>
</dbReference>
<dbReference type="GO" id="GO:0032153">
    <property type="term" value="C:cell division site"/>
    <property type="evidence" value="ECO:0007669"/>
    <property type="project" value="UniProtKB-UniRule"/>
</dbReference>
<gene>
    <name evidence="8" type="primary">divIB</name>
    <name evidence="11" type="ORF">AZF04_02215</name>
</gene>
<evidence type="ECO:0000259" key="10">
    <source>
        <dbReference type="PROSITE" id="PS51779"/>
    </source>
</evidence>
<keyword evidence="2 8" id="KW-1003">Cell membrane</keyword>
<dbReference type="AlphaFoldDB" id="A0A161PMB2"/>
<evidence type="ECO:0000256" key="8">
    <source>
        <dbReference type="HAMAP-Rule" id="MF_00912"/>
    </source>
</evidence>
<evidence type="ECO:0000256" key="4">
    <source>
        <dbReference type="ARBA" id="ARBA00022692"/>
    </source>
</evidence>
<evidence type="ECO:0000256" key="6">
    <source>
        <dbReference type="ARBA" id="ARBA00023136"/>
    </source>
</evidence>
<keyword evidence="3 8" id="KW-0132">Cell division</keyword>
<dbReference type="PROSITE" id="PS51779">
    <property type="entry name" value="POTRA"/>
    <property type="match status" value="1"/>
</dbReference>
<dbReference type="InterPro" id="IPR013685">
    <property type="entry name" value="POTRA_FtsQ_type"/>
</dbReference>
<dbReference type="InterPro" id="IPR005548">
    <property type="entry name" value="Cell_div_FtsQ/DivIB_C"/>
</dbReference>
<keyword evidence="7 8" id="KW-0131">Cell cycle</keyword>
<dbReference type="GO" id="GO:0043093">
    <property type="term" value="P:FtsZ-dependent cytokinesis"/>
    <property type="evidence" value="ECO:0007669"/>
    <property type="project" value="UniProtKB-UniRule"/>
</dbReference>
<dbReference type="InterPro" id="IPR050487">
    <property type="entry name" value="FtsQ_DivIB"/>
</dbReference>
<proteinExistence type="inferred from homology"/>
<comment type="caution">
    <text evidence="11">The sequence shown here is derived from an EMBL/GenBank/DDBJ whole genome shotgun (WGS) entry which is preliminary data.</text>
</comment>
<keyword evidence="4 8" id="KW-0812">Transmembrane</keyword>
<comment type="subcellular location">
    <subcellularLocation>
        <location evidence="8">Cell membrane</location>
        <topology evidence="8">Single-pass type II membrane protein</topology>
    </subcellularLocation>
    <subcellularLocation>
        <location evidence="1">Membrane</location>
    </subcellularLocation>
    <text evidence="8">Localizes to the division septum.</text>
</comment>
<dbReference type="PANTHER" id="PTHR37820:SF1">
    <property type="entry name" value="CELL DIVISION PROTEIN FTSQ"/>
    <property type="match status" value="1"/>
</dbReference>
<dbReference type="Pfam" id="PF03799">
    <property type="entry name" value="FtsQ_DivIB_C"/>
    <property type="match status" value="1"/>
</dbReference>
<comment type="similarity">
    <text evidence="8">Belongs to the FtsQ/DivIB family. DivIB subfamily.</text>
</comment>
<dbReference type="STRING" id="519424.AZF04_02215"/>
<dbReference type="InterPro" id="IPR026580">
    <property type="entry name" value="DivIB"/>
</dbReference>
<evidence type="ECO:0000313" key="12">
    <source>
        <dbReference type="Proteomes" id="UP000075806"/>
    </source>
</evidence>
<evidence type="ECO:0000256" key="2">
    <source>
        <dbReference type="ARBA" id="ARBA00022475"/>
    </source>
</evidence>
<evidence type="ECO:0000256" key="3">
    <source>
        <dbReference type="ARBA" id="ARBA00022618"/>
    </source>
</evidence>
<evidence type="ECO:0000256" key="9">
    <source>
        <dbReference type="SAM" id="MobiDB-lite"/>
    </source>
</evidence>